<dbReference type="OrthoDB" id="8961654at2759"/>
<evidence type="ECO:0000256" key="2">
    <source>
        <dbReference type="ARBA" id="ARBA00022737"/>
    </source>
</evidence>
<dbReference type="CDD" id="cd00033">
    <property type="entry name" value="CCP"/>
    <property type="match status" value="2"/>
</dbReference>
<dbReference type="PANTHER" id="PTHR45656:SF4">
    <property type="entry name" value="PROTEIN CBR-CLEC-78"/>
    <property type="match status" value="1"/>
</dbReference>
<keyword evidence="2" id="KW-0677">Repeat</keyword>
<organism evidence="10 11">
    <name type="scientific">Lingula anatina</name>
    <name type="common">Brachiopod</name>
    <name type="synonym">Lingula unguis</name>
    <dbReference type="NCBI Taxonomy" id="7574"/>
    <lineage>
        <taxon>Eukaryota</taxon>
        <taxon>Metazoa</taxon>
        <taxon>Spiralia</taxon>
        <taxon>Lophotrochozoa</taxon>
        <taxon>Brachiopoda</taxon>
        <taxon>Linguliformea</taxon>
        <taxon>Lingulata</taxon>
        <taxon>Lingulida</taxon>
        <taxon>Linguloidea</taxon>
        <taxon>Lingulidae</taxon>
        <taxon>Lingula</taxon>
    </lineage>
</organism>
<feature type="disulfide bond" evidence="4">
    <location>
        <begin position="525"/>
        <end position="568"/>
    </location>
</feature>
<evidence type="ECO:0000256" key="1">
    <source>
        <dbReference type="ARBA" id="ARBA00022729"/>
    </source>
</evidence>
<feature type="domain" description="Ig-like" evidence="8">
    <location>
        <begin position="277"/>
        <end position="377"/>
    </location>
</feature>
<dbReference type="InterPro" id="IPR016186">
    <property type="entry name" value="C-type_lectin-like/link_sf"/>
</dbReference>
<dbReference type="InterPro" id="IPR018378">
    <property type="entry name" value="C-type_lectin_CS"/>
</dbReference>
<keyword evidence="4" id="KW-0768">Sushi</keyword>
<dbReference type="PROSITE" id="PS50835">
    <property type="entry name" value="IG_LIKE"/>
    <property type="match status" value="1"/>
</dbReference>
<dbReference type="CDD" id="cd00037">
    <property type="entry name" value="CLECT"/>
    <property type="match status" value="1"/>
</dbReference>
<reference evidence="11" key="1">
    <citation type="submission" date="2025-08" db="UniProtKB">
        <authorList>
            <consortium name="RefSeq"/>
        </authorList>
    </citation>
    <scope>IDENTIFICATION</scope>
    <source>
        <tissue evidence="11">Gonads</tissue>
    </source>
</reference>
<dbReference type="SUPFAM" id="SSF57535">
    <property type="entry name" value="Complement control module/SCR domain"/>
    <property type="match status" value="5"/>
</dbReference>
<evidence type="ECO:0000313" key="10">
    <source>
        <dbReference type="Proteomes" id="UP000085678"/>
    </source>
</evidence>
<proteinExistence type="predicted"/>
<evidence type="ECO:0000259" key="9">
    <source>
        <dbReference type="PROSITE" id="PS50923"/>
    </source>
</evidence>
<feature type="domain" description="Sushi" evidence="9">
    <location>
        <begin position="395"/>
        <end position="459"/>
    </location>
</feature>
<dbReference type="Proteomes" id="UP000085678">
    <property type="component" value="Unplaced"/>
</dbReference>
<dbReference type="Pfam" id="PF00059">
    <property type="entry name" value="Lectin_C"/>
    <property type="match status" value="1"/>
</dbReference>
<feature type="signal peptide" evidence="6">
    <location>
        <begin position="1"/>
        <end position="25"/>
    </location>
</feature>
<name>A0A1S3IUV4_LINAN</name>
<dbReference type="PROSITE" id="PS50923">
    <property type="entry name" value="SUSHI"/>
    <property type="match status" value="5"/>
</dbReference>
<evidence type="ECO:0000256" key="4">
    <source>
        <dbReference type="PROSITE-ProRule" id="PRU00302"/>
    </source>
</evidence>
<evidence type="ECO:0000259" key="7">
    <source>
        <dbReference type="PROSITE" id="PS50041"/>
    </source>
</evidence>
<dbReference type="SMART" id="SM00034">
    <property type="entry name" value="CLECT"/>
    <property type="match status" value="1"/>
</dbReference>
<feature type="domain" description="C-type lectin" evidence="7">
    <location>
        <begin position="35"/>
        <end position="149"/>
    </location>
</feature>
<dbReference type="InParanoid" id="A0A1S3IUV4"/>
<dbReference type="OMA" id="FGCNNGY"/>
<dbReference type="KEGG" id="lak:106167596"/>
<feature type="chain" id="PRO_5010277267" evidence="6">
    <location>
        <begin position="26"/>
        <end position="737"/>
    </location>
</feature>
<feature type="domain" description="Sushi" evidence="9">
    <location>
        <begin position="332"/>
        <end position="394"/>
    </location>
</feature>
<dbReference type="InterPro" id="IPR000436">
    <property type="entry name" value="Sushi_SCR_CCP_dom"/>
</dbReference>
<keyword evidence="1 6" id="KW-0732">Signal</keyword>
<evidence type="ECO:0000313" key="11">
    <source>
        <dbReference type="RefSeq" id="XP_013401853.1"/>
    </source>
</evidence>
<dbReference type="InterPro" id="IPR001304">
    <property type="entry name" value="C-type_lectin-like"/>
</dbReference>
<feature type="region of interest" description="Disordered" evidence="5">
    <location>
        <begin position="647"/>
        <end position="679"/>
    </location>
</feature>
<dbReference type="PROSITE" id="PS00615">
    <property type="entry name" value="C_TYPE_LECTIN_1"/>
    <property type="match status" value="1"/>
</dbReference>
<dbReference type="SUPFAM" id="SSF56436">
    <property type="entry name" value="C-type lectin-like"/>
    <property type="match status" value="1"/>
</dbReference>
<dbReference type="Gene3D" id="2.10.70.10">
    <property type="entry name" value="Complement Module, domain 1"/>
    <property type="match status" value="6"/>
</dbReference>
<dbReference type="SMART" id="SM00032">
    <property type="entry name" value="CCP"/>
    <property type="match status" value="6"/>
</dbReference>
<dbReference type="STRING" id="7574.A0A1S3IUV4"/>
<accession>A0A1S3IUV4</accession>
<keyword evidence="3 4" id="KW-1015">Disulfide bond</keyword>
<gene>
    <name evidence="11" type="primary">LOC106167596</name>
</gene>
<dbReference type="InterPro" id="IPR051277">
    <property type="entry name" value="SEZ6_CSMD_C4BPB_Regulators"/>
</dbReference>
<feature type="domain" description="Sushi" evidence="9">
    <location>
        <begin position="523"/>
        <end position="583"/>
    </location>
</feature>
<dbReference type="Gene3D" id="3.10.100.10">
    <property type="entry name" value="Mannose-Binding Protein A, subunit A"/>
    <property type="match status" value="1"/>
</dbReference>
<dbReference type="InterPro" id="IPR016187">
    <property type="entry name" value="CTDL_fold"/>
</dbReference>
<feature type="disulfide bond" evidence="4">
    <location>
        <begin position="273"/>
        <end position="316"/>
    </location>
</feature>
<feature type="domain" description="Sushi" evidence="9">
    <location>
        <begin position="271"/>
        <end position="331"/>
    </location>
</feature>
<dbReference type="PROSITE" id="PS50041">
    <property type="entry name" value="C_TYPE_LECTIN_2"/>
    <property type="match status" value="1"/>
</dbReference>
<keyword evidence="10" id="KW-1185">Reference proteome</keyword>
<dbReference type="RefSeq" id="XP_013401853.1">
    <property type="nucleotide sequence ID" value="XM_013546399.1"/>
</dbReference>
<dbReference type="InterPro" id="IPR007110">
    <property type="entry name" value="Ig-like_dom"/>
</dbReference>
<sequence>MWKMAKITVFCILGWMLKIQDSVHGNGCPKQWEPNGVHCYRIFQGVKTFTNAENFCQTTVSGGTLAELDDSQKNMFIGSMASGYGTANFWIGLKRQSGTWTWVRGSAATFTFWNAWHNKPDANGDCTKLVTGGFWENTGCSNMLPFICQVGASCPPLPNNQHSTFDVNATSVGAVVTCTCNQAGYFYLNSTDTARTYLCDNSGEWNDTFIDCATCAPLDTVEQSTSRNLNPTTVEYTCNSGYMFSDAAEIKVVECQTDGQWNDTLGNCTEKPCPAVPPVTNAFTDTNTTTQGTVVTLTCQPGFLYPDGTSSKTVTCQSDSTWTAMPASCAALSCPNTLPSIQLGRTLDNDLTVYSTVTYYCYFGYEFPDGSTTKQMTCQSDMSWSNAITDNCQKKTCPNTPPINNTIIVANDTGYGGEVEYQCVGNMRFPDDQTTHKLTSCTYGKTWSPDPSGFPPCEVITGPCSGLPVLPDRAFLDTNSTASGTIATVSTEAGFKFQDGTFFKTIICKDGGWNFTMIRTTVVDCTQEPSVKNATRFGSGILYGTQLTYFCDNGTVFVDGSTERITYCNRYGIWAPQITDCEGSAITVQKKIPKPVPVEAKTEVVVAVTTPPFVICGVLIGGVILLDLATIGRHLAKMAENLKHFTNRLRGLPPPKKPKKKRDGPPPTCDNCGDSHETEKCPRCKYCMEETHKSEKCPLAKTYCKKCTYYGHIVTECREVHKLLAKLSKEMHDELVG</sequence>
<dbReference type="InterPro" id="IPR035976">
    <property type="entry name" value="Sushi/SCR/CCP_sf"/>
</dbReference>
<protein>
    <submittedName>
        <fullName evidence="11">Sushi, von Willebrand factor type A, EGF and pentraxin domain-containing protein 1</fullName>
    </submittedName>
</protein>
<evidence type="ECO:0000256" key="6">
    <source>
        <dbReference type="SAM" id="SignalP"/>
    </source>
</evidence>
<evidence type="ECO:0000256" key="3">
    <source>
        <dbReference type="ARBA" id="ARBA00023157"/>
    </source>
</evidence>
<dbReference type="AlphaFoldDB" id="A0A1S3IUV4"/>
<dbReference type="Pfam" id="PF00084">
    <property type="entry name" value="Sushi"/>
    <property type="match status" value="3"/>
</dbReference>
<evidence type="ECO:0000256" key="5">
    <source>
        <dbReference type="SAM" id="MobiDB-lite"/>
    </source>
</evidence>
<feature type="domain" description="Sushi" evidence="9">
    <location>
        <begin position="213"/>
        <end position="270"/>
    </location>
</feature>
<dbReference type="GeneID" id="106167596"/>
<comment type="caution">
    <text evidence="4">Lacks conserved residue(s) required for the propagation of feature annotation.</text>
</comment>
<dbReference type="PANTHER" id="PTHR45656">
    <property type="entry name" value="PROTEIN CBR-CLEC-78"/>
    <property type="match status" value="1"/>
</dbReference>
<evidence type="ECO:0000259" key="8">
    <source>
        <dbReference type="PROSITE" id="PS50835"/>
    </source>
</evidence>